<accession>A0AAD6CDH9</accession>
<dbReference type="GO" id="GO:0008171">
    <property type="term" value="F:O-methyltransferase activity"/>
    <property type="evidence" value="ECO:0007669"/>
    <property type="project" value="InterPro"/>
</dbReference>
<dbReference type="PANTHER" id="PTHR43712">
    <property type="entry name" value="PUTATIVE (AFU_ORTHOLOGUE AFUA_4G14580)-RELATED"/>
    <property type="match status" value="1"/>
</dbReference>
<dbReference type="PROSITE" id="PS51683">
    <property type="entry name" value="SAM_OMT_II"/>
    <property type="match status" value="1"/>
</dbReference>
<dbReference type="InterPro" id="IPR016461">
    <property type="entry name" value="COMT-like"/>
</dbReference>
<name>A0AAD6CDH9_9EURO</name>
<evidence type="ECO:0000313" key="6">
    <source>
        <dbReference type="Proteomes" id="UP001213681"/>
    </source>
</evidence>
<reference evidence="5" key="1">
    <citation type="submission" date="2022-12" db="EMBL/GenBank/DDBJ databases">
        <authorList>
            <person name="Petersen C."/>
        </authorList>
    </citation>
    <scope>NUCLEOTIDE SEQUENCE</scope>
    <source>
        <strain evidence="5">IBT 16125</strain>
    </source>
</reference>
<dbReference type="GO" id="GO:0032259">
    <property type="term" value="P:methylation"/>
    <property type="evidence" value="ECO:0007669"/>
    <property type="project" value="UniProtKB-KW"/>
</dbReference>
<dbReference type="AlphaFoldDB" id="A0AAD6CDH9"/>
<keyword evidence="1" id="KW-0489">Methyltransferase</keyword>
<dbReference type="Pfam" id="PF00891">
    <property type="entry name" value="Methyltransf_2"/>
    <property type="match status" value="1"/>
</dbReference>
<reference evidence="5" key="2">
    <citation type="journal article" date="2023" name="IMA Fungus">
        <title>Comparative genomic study of the Penicillium genus elucidates a diverse pangenome and 15 lateral gene transfer events.</title>
        <authorList>
            <person name="Petersen C."/>
            <person name="Sorensen T."/>
            <person name="Nielsen M.R."/>
            <person name="Sondergaard T.E."/>
            <person name="Sorensen J.L."/>
            <person name="Fitzpatrick D.A."/>
            <person name="Frisvad J.C."/>
            <person name="Nielsen K.L."/>
        </authorList>
    </citation>
    <scope>NUCLEOTIDE SEQUENCE</scope>
    <source>
        <strain evidence="5">IBT 16125</strain>
    </source>
</reference>
<evidence type="ECO:0000313" key="5">
    <source>
        <dbReference type="EMBL" id="KAJ5461144.1"/>
    </source>
</evidence>
<comment type="caution">
    <text evidence="5">The sequence shown here is derived from an EMBL/GenBank/DDBJ whole genome shotgun (WGS) entry which is preliminary data.</text>
</comment>
<keyword evidence="2" id="KW-0808">Transferase</keyword>
<keyword evidence="3" id="KW-0949">S-adenosyl-L-methionine</keyword>
<feature type="domain" description="O-methyltransferase C-terminal" evidence="4">
    <location>
        <begin position="240"/>
        <end position="366"/>
    </location>
</feature>
<dbReference type="EMBL" id="JAPVEA010000002">
    <property type="protein sequence ID" value="KAJ5461144.1"/>
    <property type="molecule type" value="Genomic_DNA"/>
</dbReference>
<sequence>MAGSKKSLDSVIKNLDSIKADDFDTDGDRNKPLLAAYALVSRLETPWETVSRLCMSQPALVASLKTAKDLQLFEKWDSIGNSTEDSDKLTAMVNCDPSLLGQSGALNKFQLQDQNISIGSDSPTSGNKHVLQEVSANVFKPTEFSISLLQPKFGEWINWLYNGSLPSFHKMPEFLQNNDYKPPTNPANGIFQDAKGYKGDLFHYYAEHPREGNSFNQLMDGIMARQASRLDVIPADSFCKWVYPDTAARLYLQDLPGVIANSKCPEPVNKMAHDFFTPQPIKGARVYYMHSIVHDWSEKPAHKILEMLRDALKLGYSKLPIDDHVVPDKSAHHQTTFFDLTMMAFVVGQERTETEFRTLIEAAGYRFVKVWRSPLAPQAIVEAEVA</sequence>
<dbReference type="InterPro" id="IPR029063">
    <property type="entry name" value="SAM-dependent_MTases_sf"/>
</dbReference>
<dbReference type="SUPFAM" id="SSF53335">
    <property type="entry name" value="S-adenosyl-L-methionine-dependent methyltransferases"/>
    <property type="match status" value="1"/>
</dbReference>
<dbReference type="RefSeq" id="XP_056770186.1">
    <property type="nucleotide sequence ID" value="XM_056906079.1"/>
</dbReference>
<gene>
    <name evidence="5" type="ORF">N7458_002696</name>
</gene>
<dbReference type="InterPro" id="IPR001077">
    <property type="entry name" value="COMT_C"/>
</dbReference>
<dbReference type="GO" id="GO:0044550">
    <property type="term" value="P:secondary metabolite biosynthetic process"/>
    <property type="evidence" value="ECO:0007669"/>
    <property type="project" value="UniProtKB-ARBA"/>
</dbReference>
<keyword evidence="6" id="KW-1185">Reference proteome</keyword>
<evidence type="ECO:0000256" key="2">
    <source>
        <dbReference type="ARBA" id="ARBA00022679"/>
    </source>
</evidence>
<evidence type="ECO:0000259" key="4">
    <source>
        <dbReference type="Pfam" id="PF00891"/>
    </source>
</evidence>
<proteinExistence type="predicted"/>
<evidence type="ECO:0000256" key="3">
    <source>
        <dbReference type="ARBA" id="ARBA00022691"/>
    </source>
</evidence>
<evidence type="ECO:0000256" key="1">
    <source>
        <dbReference type="ARBA" id="ARBA00022603"/>
    </source>
</evidence>
<protein>
    <recommendedName>
        <fullName evidence="4">O-methyltransferase C-terminal domain-containing protein</fullName>
    </recommendedName>
</protein>
<dbReference type="Proteomes" id="UP001213681">
    <property type="component" value="Unassembled WGS sequence"/>
</dbReference>
<organism evidence="5 6">
    <name type="scientific">Penicillium daleae</name>
    <dbReference type="NCBI Taxonomy" id="63821"/>
    <lineage>
        <taxon>Eukaryota</taxon>
        <taxon>Fungi</taxon>
        <taxon>Dikarya</taxon>
        <taxon>Ascomycota</taxon>
        <taxon>Pezizomycotina</taxon>
        <taxon>Eurotiomycetes</taxon>
        <taxon>Eurotiomycetidae</taxon>
        <taxon>Eurotiales</taxon>
        <taxon>Aspergillaceae</taxon>
        <taxon>Penicillium</taxon>
    </lineage>
</organism>
<dbReference type="Gene3D" id="3.40.50.150">
    <property type="entry name" value="Vaccinia Virus protein VP39"/>
    <property type="match status" value="1"/>
</dbReference>
<dbReference type="PANTHER" id="PTHR43712:SF17">
    <property type="entry name" value="O-METHYLTRANSFERASE"/>
    <property type="match status" value="1"/>
</dbReference>
<dbReference type="GeneID" id="81596322"/>